<protein>
    <submittedName>
        <fullName evidence="1">Granule-bound starch synthase 1</fullName>
    </submittedName>
</protein>
<dbReference type="STRING" id="981085.W9RW43"/>
<dbReference type="PANTHER" id="PTHR45825:SF3">
    <property type="entry name" value="GRANULE-BOUND STARCH SYNTHASE 1, CHLOROPLASTIC_AMYLOPLASTIC"/>
    <property type="match status" value="1"/>
</dbReference>
<proteinExistence type="predicted"/>
<dbReference type="AlphaFoldDB" id="W9RW43"/>
<keyword evidence="2" id="KW-1185">Reference proteome</keyword>
<dbReference type="Gene3D" id="3.40.50.2000">
    <property type="entry name" value="Glycogen Phosphorylase B"/>
    <property type="match status" value="1"/>
</dbReference>
<accession>W9RW43</accession>
<name>W9RW43_9ROSA</name>
<evidence type="ECO:0000313" key="1">
    <source>
        <dbReference type="EMBL" id="EXC13673.1"/>
    </source>
</evidence>
<reference evidence="2" key="1">
    <citation type="submission" date="2013-01" db="EMBL/GenBank/DDBJ databases">
        <title>Draft Genome Sequence of a Mulberry Tree, Morus notabilis C.K. Schneid.</title>
        <authorList>
            <person name="He N."/>
            <person name="Zhao S."/>
        </authorList>
    </citation>
    <scope>NUCLEOTIDE SEQUENCE</scope>
</reference>
<dbReference type="EMBL" id="KE345753">
    <property type="protein sequence ID" value="EXC13673.1"/>
    <property type="molecule type" value="Genomic_DNA"/>
</dbReference>
<dbReference type="Proteomes" id="UP000030645">
    <property type="component" value="Unassembled WGS sequence"/>
</dbReference>
<dbReference type="SUPFAM" id="SSF53756">
    <property type="entry name" value="UDP-Glycosyltransferase/glycogen phosphorylase"/>
    <property type="match status" value="1"/>
</dbReference>
<dbReference type="eggNOG" id="ENOG502QQX3">
    <property type="taxonomic scope" value="Eukaryota"/>
</dbReference>
<sequence length="181" mass="19482">MEKQLQQLEILYPNKARAAKFNIPLAHMITAGANIILVPSRFEPCGRIQLDAMRYGCVLPIVASTGGLVDTVKEGFTGFQMGAFNVECDAVDSGDVQSVAKGVKRALATYGTLALAEMIRNCMAQDLSWKEEVLLSMEVHGSEAGIEGNCSTCQGTCRNPMRGPYPPSKTTSIVSVLSAFF</sequence>
<evidence type="ECO:0000313" key="2">
    <source>
        <dbReference type="Proteomes" id="UP000030645"/>
    </source>
</evidence>
<gene>
    <name evidence="1" type="ORF">L484_019634</name>
</gene>
<dbReference type="PANTHER" id="PTHR45825">
    <property type="entry name" value="GRANULE-BOUND STARCH SYNTHASE 1, CHLOROPLASTIC/AMYLOPLASTIC"/>
    <property type="match status" value="1"/>
</dbReference>
<organism evidence="1 2">
    <name type="scientific">Morus notabilis</name>
    <dbReference type="NCBI Taxonomy" id="981085"/>
    <lineage>
        <taxon>Eukaryota</taxon>
        <taxon>Viridiplantae</taxon>
        <taxon>Streptophyta</taxon>
        <taxon>Embryophyta</taxon>
        <taxon>Tracheophyta</taxon>
        <taxon>Spermatophyta</taxon>
        <taxon>Magnoliopsida</taxon>
        <taxon>eudicotyledons</taxon>
        <taxon>Gunneridae</taxon>
        <taxon>Pentapetalae</taxon>
        <taxon>rosids</taxon>
        <taxon>fabids</taxon>
        <taxon>Rosales</taxon>
        <taxon>Moraceae</taxon>
        <taxon>Moreae</taxon>
        <taxon>Morus</taxon>
    </lineage>
</organism>